<dbReference type="EMBL" id="JPSL02000038">
    <property type="protein sequence ID" value="KGQ22633.1"/>
    <property type="molecule type" value="Genomic_DNA"/>
</dbReference>
<proteinExistence type="predicted"/>
<dbReference type="Proteomes" id="UP000030364">
    <property type="component" value="Unassembled WGS sequence"/>
</dbReference>
<dbReference type="AlphaFoldDB" id="A0A0A2WS62"/>
<evidence type="ECO:0000313" key="2">
    <source>
        <dbReference type="Proteomes" id="UP000030364"/>
    </source>
</evidence>
<evidence type="ECO:0000313" key="1">
    <source>
        <dbReference type="EMBL" id="KGQ22633.1"/>
    </source>
</evidence>
<dbReference type="STRING" id="276.THFILI_04645"/>
<organism evidence="1 2">
    <name type="scientific">Thermus filiformis</name>
    <dbReference type="NCBI Taxonomy" id="276"/>
    <lineage>
        <taxon>Bacteria</taxon>
        <taxon>Thermotogati</taxon>
        <taxon>Deinococcota</taxon>
        <taxon>Deinococci</taxon>
        <taxon>Thermales</taxon>
        <taxon>Thermaceae</taxon>
        <taxon>Thermus</taxon>
    </lineage>
</organism>
<gene>
    <name evidence="1" type="ORF">THFILI_04645</name>
</gene>
<comment type="caution">
    <text evidence="1">The sequence shown here is derived from an EMBL/GenBank/DDBJ whole genome shotgun (WGS) entry which is preliminary data.</text>
</comment>
<dbReference type="OrthoDB" id="32808at2"/>
<keyword evidence="2" id="KW-1185">Reference proteome</keyword>
<dbReference type="PANTHER" id="PTHR38433">
    <property type="match status" value="1"/>
</dbReference>
<name>A0A0A2WS62_THEFI</name>
<dbReference type="RefSeq" id="WP_038061883.1">
    <property type="nucleotide sequence ID" value="NZ_JPSL02000038.1"/>
</dbReference>
<protein>
    <recommendedName>
        <fullName evidence="3">DUF1641 domain-containing protein</fullName>
    </recommendedName>
</protein>
<dbReference type="PATRIC" id="fig|276.5.peg.544"/>
<reference evidence="1 2" key="1">
    <citation type="journal article" date="2015" name="Genome Announc.">
        <title>Draft Genome Sequence of the Thermophile Thermus filiformis ATCC 43280, Producer of Carotenoid-(Di)glucoside-Branched Fatty Acid (Di)esters and Source of Hyperthermostable Enzymes of Biotechnological Interest.</title>
        <authorList>
            <person name="Mandelli F."/>
            <person name="Oliveira Ramires B."/>
            <person name="Couger M.B."/>
            <person name="Paixao D.A."/>
            <person name="Camilo C.M."/>
            <person name="Polikarpov I."/>
            <person name="Prade R."/>
            <person name="Riano-Pachon D.M."/>
            <person name="Squina F.M."/>
        </authorList>
    </citation>
    <scope>NUCLEOTIDE SEQUENCE [LARGE SCALE GENOMIC DNA]</scope>
    <source>
        <strain evidence="1 2">ATCC 43280</strain>
    </source>
</reference>
<dbReference type="Pfam" id="PF07849">
    <property type="entry name" value="DUF1641"/>
    <property type="match status" value="1"/>
</dbReference>
<sequence length="199" mass="21530">MTVEERLSRIEEILEKSGVGLLAQVGVGEALSENLGLIMEPKNLQLLSLLARFTEQAEALEKLAETLEKLDRSGALAFLGHLSENFGEGLGMLMEPQLLRLVSHGANVLDLLSRIEPAAIGMMVGAAQKAMGETFSPEVVKNPPKVGLAGLLRQLSDPEVQEALGILFLLLKALARTVRNMGEEMKGLEAMMAKMMPKK</sequence>
<dbReference type="InterPro" id="IPR012440">
    <property type="entry name" value="DUF1641"/>
</dbReference>
<dbReference type="PANTHER" id="PTHR38433:SF1">
    <property type="entry name" value="DUF1641 DOMAIN-CONTAINING PROTEIN"/>
    <property type="match status" value="1"/>
</dbReference>
<evidence type="ECO:0008006" key="3">
    <source>
        <dbReference type="Google" id="ProtNLM"/>
    </source>
</evidence>
<accession>A0A0A2WS62</accession>